<keyword evidence="10 12" id="KW-1133">Transmembrane helix</keyword>
<dbReference type="GO" id="GO:0031501">
    <property type="term" value="C:mannosyltransferase complex"/>
    <property type="evidence" value="ECO:0007669"/>
    <property type="project" value="TreeGrafter"/>
</dbReference>
<feature type="transmembrane region" description="Helical" evidence="12">
    <location>
        <begin position="403"/>
        <end position="421"/>
    </location>
</feature>
<feature type="transmembrane region" description="Helical" evidence="12">
    <location>
        <begin position="12"/>
        <end position="34"/>
    </location>
</feature>
<reference evidence="13" key="2">
    <citation type="journal article" date="2022" name="Elife">
        <title>Obligate sexual reproduction of a homothallic fungus closely related to the Cryptococcus pathogenic species complex.</title>
        <authorList>
            <person name="Passer A.R."/>
            <person name="Clancey S.A."/>
            <person name="Shea T."/>
            <person name="David-Palma M."/>
            <person name="Averette A.F."/>
            <person name="Boekhout T."/>
            <person name="Porcel B.M."/>
            <person name="Nowrousian M."/>
            <person name="Cuomo C.A."/>
            <person name="Sun S."/>
            <person name="Heitman J."/>
            <person name="Coelho M.A."/>
        </authorList>
    </citation>
    <scope>NUCLEOTIDE SEQUENCE</scope>
    <source>
        <strain evidence="13">CBS 7841</strain>
    </source>
</reference>
<dbReference type="AlphaFoldDB" id="A0A1E3ID91"/>
<dbReference type="GO" id="GO:0005789">
    <property type="term" value="C:endoplasmic reticulum membrane"/>
    <property type="evidence" value="ECO:0007669"/>
    <property type="project" value="UniProtKB-SubCell"/>
</dbReference>
<evidence type="ECO:0000256" key="2">
    <source>
        <dbReference type="ARBA" id="ARBA00004687"/>
    </source>
</evidence>
<evidence type="ECO:0000256" key="1">
    <source>
        <dbReference type="ARBA" id="ARBA00004477"/>
    </source>
</evidence>
<dbReference type="Proteomes" id="UP000094043">
    <property type="component" value="Chromosome 7"/>
</dbReference>
<dbReference type="EMBL" id="CP143790">
    <property type="protein sequence ID" value="WVN90315.1"/>
    <property type="molecule type" value="Genomic_DNA"/>
</dbReference>
<keyword evidence="14" id="KW-1185">Reference proteome</keyword>
<keyword evidence="11 12" id="KW-0472">Membrane</keyword>
<dbReference type="RefSeq" id="XP_066071015.1">
    <property type="nucleotide sequence ID" value="XM_066214918.1"/>
</dbReference>
<evidence type="ECO:0000256" key="8">
    <source>
        <dbReference type="ARBA" id="ARBA00022692"/>
    </source>
</evidence>
<evidence type="ECO:0000256" key="12">
    <source>
        <dbReference type="RuleBase" id="RU363112"/>
    </source>
</evidence>
<feature type="transmembrane region" description="Helical" evidence="12">
    <location>
        <begin position="156"/>
        <end position="176"/>
    </location>
</feature>
<proteinExistence type="inferred from homology"/>
<comment type="function">
    <text evidence="12">Mannosyltransferase involved in glycosylphosphatidylinositol-anchor biosynthesis.</text>
</comment>
<dbReference type="PANTHER" id="PTHR12468">
    <property type="entry name" value="GPI MANNOSYLTRANSFERASE 2"/>
    <property type="match status" value="1"/>
</dbReference>
<dbReference type="EC" id="2.4.1.-" evidence="12"/>
<comment type="subcellular location">
    <subcellularLocation>
        <location evidence="1 12">Endoplasmic reticulum membrane</location>
        <topology evidence="1 12">Multi-pass membrane protein</topology>
    </subcellularLocation>
</comment>
<dbReference type="KEGG" id="cdep:91089760"/>
<dbReference type="GeneID" id="91089760"/>
<dbReference type="GO" id="GO:0006506">
    <property type="term" value="P:GPI anchor biosynthetic process"/>
    <property type="evidence" value="ECO:0007669"/>
    <property type="project" value="UniProtKB-UniPathway"/>
</dbReference>
<evidence type="ECO:0000313" key="13">
    <source>
        <dbReference type="EMBL" id="WVN90315.1"/>
    </source>
</evidence>
<comment type="similarity">
    <text evidence="3 12">Belongs to the PIGV family.</text>
</comment>
<comment type="pathway">
    <text evidence="2 12">Glycolipid biosynthesis; glycosylphosphatidylinositol-anchor biosynthesis.</text>
</comment>
<dbReference type="VEuPathDB" id="FungiDB:L203_04231"/>
<feature type="transmembrane region" description="Helical" evidence="12">
    <location>
        <begin position="108"/>
        <end position="128"/>
    </location>
</feature>
<evidence type="ECO:0000256" key="10">
    <source>
        <dbReference type="ARBA" id="ARBA00022989"/>
    </source>
</evidence>
<evidence type="ECO:0000256" key="11">
    <source>
        <dbReference type="ARBA" id="ARBA00023136"/>
    </source>
</evidence>
<name>A0A1E3ID91_9TREE</name>
<dbReference type="Pfam" id="PF04188">
    <property type="entry name" value="Mannosyl_trans2"/>
    <property type="match status" value="1"/>
</dbReference>
<dbReference type="OrthoDB" id="10252502at2759"/>
<sequence>MMRISIPSDLSPISVLSILAVCSRLAHLFILHILNRFLPLFDTSPSLVISSPPPALRWDAIHFASIASRGYEYEQQLAFQPGWLGVMRLAGKGLSFLRGGNVVDVQDVLIGGTLFANAAFVGSSIMLYKLTLFLFHPTFAFLTSLLYLLPPTVAPSAPYTEPFYSLLTFTGIYLLFAKRQNLMGTLCLAGATSVRATGMLNSLIIVVSALPLKSDVKINNLATVPSIVRMFETFVKSISLIAPFVVFQVYANMAFCSPNGKLVGTILHWCDSRLPVSYGFVQKLYWNVGPFRYWTVAQLPNIALALPILVVSAMGIRNMFRQSLPSSKPKAHTAPPPLKPIILALYTVHALNMALLLFTSHTQIALRVCLGDPVIWWNVAEMAFDWDNTMEGKGFGVTRLGKWWIGWTVLWGAAATVLWAGHYPPA</sequence>
<evidence type="ECO:0000256" key="9">
    <source>
        <dbReference type="ARBA" id="ARBA00022824"/>
    </source>
</evidence>
<evidence type="ECO:0000256" key="5">
    <source>
        <dbReference type="ARBA" id="ARBA00022502"/>
    </source>
</evidence>
<feature type="transmembrane region" description="Helical" evidence="12">
    <location>
        <begin position="133"/>
        <end position="150"/>
    </location>
</feature>
<dbReference type="PANTHER" id="PTHR12468:SF2">
    <property type="entry name" value="GPI MANNOSYLTRANSFERASE 2"/>
    <property type="match status" value="1"/>
</dbReference>
<keyword evidence="8 12" id="KW-0812">Transmembrane</keyword>
<accession>A0A1E3ID91</accession>
<evidence type="ECO:0000313" key="14">
    <source>
        <dbReference type="Proteomes" id="UP000094043"/>
    </source>
</evidence>
<keyword evidence="7 12" id="KW-0808">Transferase</keyword>
<dbReference type="InterPro" id="IPR007315">
    <property type="entry name" value="PIG-V/Gpi18"/>
</dbReference>
<evidence type="ECO:0000256" key="3">
    <source>
        <dbReference type="ARBA" id="ARBA00008698"/>
    </source>
</evidence>
<keyword evidence="6 12" id="KW-0328">Glycosyltransferase</keyword>
<reference evidence="13" key="3">
    <citation type="submission" date="2024-01" db="EMBL/GenBank/DDBJ databases">
        <authorList>
            <person name="Coelho M.A."/>
            <person name="David-Palma M."/>
            <person name="Shea T."/>
            <person name="Sun S."/>
            <person name="Cuomo C.A."/>
            <person name="Heitman J."/>
        </authorList>
    </citation>
    <scope>NUCLEOTIDE SEQUENCE</scope>
    <source>
        <strain evidence="13">CBS 7841</strain>
    </source>
</reference>
<evidence type="ECO:0000256" key="6">
    <source>
        <dbReference type="ARBA" id="ARBA00022676"/>
    </source>
</evidence>
<evidence type="ECO:0000256" key="4">
    <source>
        <dbReference type="ARBA" id="ARBA00013795"/>
    </source>
</evidence>
<dbReference type="GO" id="GO:0000009">
    <property type="term" value="F:alpha-1,6-mannosyltransferase activity"/>
    <property type="evidence" value="ECO:0007669"/>
    <property type="project" value="InterPro"/>
</dbReference>
<keyword evidence="9 12" id="KW-0256">Endoplasmic reticulum</keyword>
<keyword evidence="5 12" id="KW-0337">GPI-anchor biosynthesis</keyword>
<comment type="caution">
    <text evidence="12">Lacks conserved residue(s) required for the propagation of feature annotation.</text>
</comment>
<gene>
    <name evidence="13" type="ORF">L203_105551</name>
</gene>
<dbReference type="GO" id="GO:0004376">
    <property type="term" value="F:GPI mannosyltransferase activity"/>
    <property type="evidence" value="ECO:0007669"/>
    <property type="project" value="InterPro"/>
</dbReference>
<reference evidence="13" key="1">
    <citation type="submission" date="2016-06" db="EMBL/GenBank/DDBJ databases">
        <authorList>
            <person name="Cuomo C."/>
            <person name="Litvintseva A."/>
            <person name="Heitman J."/>
            <person name="Chen Y."/>
            <person name="Sun S."/>
            <person name="Springer D."/>
            <person name="Dromer F."/>
            <person name="Young S."/>
            <person name="Zeng Q."/>
            <person name="Chapman S."/>
            <person name="Gujja S."/>
            <person name="Saif S."/>
            <person name="Birren B."/>
        </authorList>
    </citation>
    <scope>NUCLEOTIDE SEQUENCE</scope>
    <source>
        <strain evidence="13">CBS 7841</strain>
    </source>
</reference>
<protein>
    <recommendedName>
        <fullName evidence="4 12">GPI mannosyltransferase 2</fullName>
        <ecNumber evidence="12">2.4.1.-</ecNumber>
    </recommendedName>
</protein>
<feature type="transmembrane region" description="Helical" evidence="12">
    <location>
        <begin position="230"/>
        <end position="251"/>
    </location>
</feature>
<organism evidence="13 14">
    <name type="scientific">Cryptococcus depauperatus CBS 7841</name>
    <dbReference type="NCBI Taxonomy" id="1295531"/>
    <lineage>
        <taxon>Eukaryota</taxon>
        <taxon>Fungi</taxon>
        <taxon>Dikarya</taxon>
        <taxon>Basidiomycota</taxon>
        <taxon>Agaricomycotina</taxon>
        <taxon>Tremellomycetes</taxon>
        <taxon>Tremellales</taxon>
        <taxon>Cryptococcaceae</taxon>
        <taxon>Cryptococcus</taxon>
    </lineage>
</organism>
<feature type="transmembrane region" description="Helical" evidence="12">
    <location>
        <begin position="302"/>
        <end position="320"/>
    </location>
</feature>
<evidence type="ECO:0000256" key="7">
    <source>
        <dbReference type="ARBA" id="ARBA00022679"/>
    </source>
</evidence>